<comment type="similarity">
    <text evidence="1">Belongs to the transglycosylase family. Rpf subfamily.</text>
</comment>
<evidence type="ECO:0000256" key="2">
    <source>
        <dbReference type="ARBA" id="ARBA00022801"/>
    </source>
</evidence>
<dbReference type="OrthoDB" id="1404170at2"/>
<dbReference type="InterPro" id="IPR023346">
    <property type="entry name" value="Lysozyme-like_dom_sf"/>
</dbReference>
<evidence type="ECO:0000256" key="1">
    <source>
        <dbReference type="ARBA" id="ARBA00010830"/>
    </source>
</evidence>
<evidence type="ECO:0000256" key="3">
    <source>
        <dbReference type="SAM" id="SignalP"/>
    </source>
</evidence>
<evidence type="ECO:0000259" key="4">
    <source>
        <dbReference type="Pfam" id="PF06737"/>
    </source>
</evidence>
<proteinExistence type="inferred from homology"/>
<comment type="caution">
    <text evidence="5">The sequence shown here is derived from an EMBL/GenBank/DDBJ whole genome shotgun (WGS) entry which is preliminary data.</text>
</comment>
<dbReference type="Proteomes" id="UP000248039">
    <property type="component" value="Unassembled WGS sequence"/>
</dbReference>
<dbReference type="RefSeq" id="WP_110669215.1">
    <property type="nucleotide sequence ID" value="NZ_PYBW01000041.1"/>
</dbReference>
<evidence type="ECO:0000313" key="6">
    <source>
        <dbReference type="Proteomes" id="UP000248039"/>
    </source>
</evidence>
<name>A0A2V4NU85_9ACTN</name>
<reference evidence="5 6" key="1">
    <citation type="submission" date="2018-03" db="EMBL/GenBank/DDBJ databases">
        <title>Bioinformatic expansion and discovery of thiopeptide antibiotics.</title>
        <authorList>
            <person name="Schwalen C.J."/>
            <person name="Hudson G.A."/>
            <person name="Mitchell D.A."/>
        </authorList>
    </citation>
    <scope>NUCLEOTIDE SEQUENCE [LARGE SCALE GENOMIC DNA]</scope>
    <source>
        <strain evidence="5 6">ATCC 21389</strain>
    </source>
</reference>
<dbReference type="SUPFAM" id="SSF53955">
    <property type="entry name" value="Lysozyme-like"/>
    <property type="match status" value="1"/>
</dbReference>
<feature type="domain" description="Resuscitation-promoting factor core lysozyme-like" evidence="4">
    <location>
        <begin position="34"/>
        <end position="107"/>
    </location>
</feature>
<dbReference type="AlphaFoldDB" id="A0A2V4NU85"/>
<keyword evidence="6" id="KW-1185">Reference proteome</keyword>
<dbReference type="InterPro" id="IPR010618">
    <property type="entry name" value="RPF"/>
</dbReference>
<dbReference type="Gene3D" id="1.10.530.10">
    <property type="match status" value="1"/>
</dbReference>
<dbReference type="EMBL" id="PYBW01000041">
    <property type="protein sequence ID" value="PYC79966.1"/>
    <property type="molecule type" value="Genomic_DNA"/>
</dbReference>
<dbReference type="Pfam" id="PF06737">
    <property type="entry name" value="Transglycosylas"/>
    <property type="match status" value="1"/>
</dbReference>
<keyword evidence="3" id="KW-0732">Signal</keyword>
<gene>
    <name evidence="5" type="ORF">C7C46_13505</name>
</gene>
<keyword evidence="2" id="KW-0378">Hydrolase</keyword>
<sequence>MRYRIAVLLASVAALMAVPARAVAAGGPVAAVPDATWDRLADCEADGDWHTNTGNGYYGGLQIWPPTWREADGLRYATRPDLATRRQQIQVAQEILRQQGWQAWASCARDLGLLH</sequence>
<protein>
    <recommendedName>
        <fullName evidence="4">Resuscitation-promoting factor core lysozyme-like domain-containing protein</fullName>
    </recommendedName>
</protein>
<accession>A0A2V4NU85</accession>
<organism evidence="5 6">
    <name type="scientific">Streptomyces tateyamensis</name>
    <dbReference type="NCBI Taxonomy" id="565073"/>
    <lineage>
        <taxon>Bacteria</taxon>
        <taxon>Bacillati</taxon>
        <taxon>Actinomycetota</taxon>
        <taxon>Actinomycetes</taxon>
        <taxon>Kitasatosporales</taxon>
        <taxon>Streptomycetaceae</taxon>
        <taxon>Streptomyces</taxon>
    </lineage>
</organism>
<feature type="signal peptide" evidence="3">
    <location>
        <begin position="1"/>
        <end position="24"/>
    </location>
</feature>
<dbReference type="CDD" id="cd13925">
    <property type="entry name" value="RPF"/>
    <property type="match status" value="1"/>
</dbReference>
<evidence type="ECO:0000313" key="5">
    <source>
        <dbReference type="EMBL" id="PYC79966.1"/>
    </source>
</evidence>
<dbReference type="GO" id="GO:0016787">
    <property type="term" value="F:hydrolase activity"/>
    <property type="evidence" value="ECO:0007669"/>
    <property type="project" value="UniProtKB-KW"/>
</dbReference>
<feature type="chain" id="PRO_5016145649" description="Resuscitation-promoting factor core lysozyme-like domain-containing protein" evidence="3">
    <location>
        <begin position="25"/>
        <end position="115"/>
    </location>
</feature>